<comment type="caution">
    <text evidence="1">The sequence shown here is derived from an EMBL/GenBank/DDBJ whole genome shotgun (WGS) entry which is preliminary data.</text>
</comment>
<dbReference type="EMBL" id="JACHEH010000002">
    <property type="protein sequence ID" value="MBB6167151.1"/>
    <property type="molecule type" value="Genomic_DNA"/>
</dbReference>
<gene>
    <name evidence="1" type="ORF">HNQ73_000769</name>
</gene>
<accession>A0A841K3U8</accession>
<organism evidence="1 2">
    <name type="scientific">Chelatococcus composti</name>
    <dbReference type="NCBI Taxonomy" id="1743235"/>
    <lineage>
        <taxon>Bacteria</taxon>
        <taxon>Pseudomonadati</taxon>
        <taxon>Pseudomonadota</taxon>
        <taxon>Alphaproteobacteria</taxon>
        <taxon>Hyphomicrobiales</taxon>
        <taxon>Chelatococcaceae</taxon>
        <taxon>Chelatococcus</taxon>
    </lineage>
</organism>
<name>A0A841K3U8_9HYPH</name>
<dbReference type="AlphaFoldDB" id="A0A841K3U8"/>
<reference evidence="1 2" key="1">
    <citation type="submission" date="2020-08" db="EMBL/GenBank/DDBJ databases">
        <title>Genomic Encyclopedia of Type Strains, Phase IV (KMG-IV): sequencing the most valuable type-strain genomes for metagenomic binning, comparative biology and taxonomic classification.</title>
        <authorList>
            <person name="Goeker M."/>
        </authorList>
    </citation>
    <scope>NUCLEOTIDE SEQUENCE [LARGE SCALE GENOMIC DNA]</scope>
    <source>
        <strain evidence="1 2">DSM 101465</strain>
    </source>
</reference>
<keyword evidence="2" id="KW-1185">Reference proteome</keyword>
<sequence>MITLNCSAATARALGAEPYKPGQKVPGTHIVITTDDGSVWLWRIQAGAFQT</sequence>
<proteinExistence type="predicted"/>
<evidence type="ECO:0000313" key="1">
    <source>
        <dbReference type="EMBL" id="MBB6167151.1"/>
    </source>
</evidence>
<dbReference type="RefSeq" id="WP_183332451.1">
    <property type="nucleotide sequence ID" value="NZ_JACHEH010000002.1"/>
</dbReference>
<protein>
    <submittedName>
        <fullName evidence="1">Uncharacterized protein</fullName>
    </submittedName>
</protein>
<evidence type="ECO:0000313" key="2">
    <source>
        <dbReference type="Proteomes" id="UP000588017"/>
    </source>
</evidence>
<dbReference type="Proteomes" id="UP000588017">
    <property type="component" value="Unassembled WGS sequence"/>
</dbReference>